<evidence type="ECO:0000256" key="7">
    <source>
        <dbReference type="SAM" id="MobiDB-lite"/>
    </source>
</evidence>
<dbReference type="GO" id="GO:0005634">
    <property type="term" value="C:nucleus"/>
    <property type="evidence" value="ECO:0007669"/>
    <property type="project" value="UniProtKB-SubCell"/>
</dbReference>
<keyword evidence="2" id="KW-0507">mRNA processing</keyword>
<gene>
    <name evidence="9" type="ORF">NSCI0253_LOCUS43860</name>
</gene>
<organism evidence="9">
    <name type="scientific">Noctiluca scintillans</name>
    <name type="common">Sea sparkle</name>
    <name type="synonym">Red tide dinoflagellate</name>
    <dbReference type="NCBI Taxonomy" id="2966"/>
    <lineage>
        <taxon>Eukaryota</taxon>
        <taxon>Sar</taxon>
        <taxon>Alveolata</taxon>
        <taxon>Dinophyceae</taxon>
        <taxon>Noctilucales</taxon>
        <taxon>Noctilucaceae</taxon>
        <taxon>Noctiluca</taxon>
    </lineage>
</organism>
<feature type="compositionally biased region" description="Basic and acidic residues" evidence="7">
    <location>
        <begin position="34"/>
        <end position="49"/>
    </location>
</feature>
<evidence type="ECO:0000256" key="6">
    <source>
        <dbReference type="PROSITE-ProRule" id="PRU00176"/>
    </source>
</evidence>
<feature type="compositionally biased region" description="Low complexity" evidence="7">
    <location>
        <begin position="67"/>
        <end position="80"/>
    </location>
</feature>
<evidence type="ECO:0000256" key="1">
    <source>
        <dbReference type="ARBA" id="ARBA00004123"/>
    </source>
</evidence>
<sequence>MFSSIFGYGGDTKAAEETAAGETAAEAKSTEATLEAKPEEAKPEAKPEAAETTPASEKPVEVASASPEVSTPATETVTAAPAAEATAVAAALATEAAPGSETASPAPAVAPVAESTPAPAPPAEVKVEEPGRSSPAETTSEQPIAEPATVVPEPSVPASSEAAETKVEPAAVAQEVAEVTAEATPAEAKEETDAKEGGGAKKADAPKERGVKVHVKNLSVEMTTEQLRALFEPYGNVLNALAKTNREDQTCRGFGFVVFSSAEEAQKAIAGANGKEVHGKALEVQLVERRAEQTDDKKGKGAKGKGKDGKGSKGKGKGKDGGKDDRGGKGKGKGQNHGKGQGKGTDSAVPAAAAVAATGYAQQVASATQLQAMNPMSYMPYAYSPQMYQQAASMYMPQMYGMQYPMGGMCGWDAYRYAQMQAMLPQMIAAQSAAEAAAATPAQQSAPAAGTADESAPERREQPAARGQPTGKGRKEDPKVEQKQLPPSLEGKTLEGRLKSISSKNGYGFLENAEVNTVYGRDVFVILELLPQEAKIDDRFAFTVGLNAKYHPKVDTIISPLPASS</sequence>
<accession>A0A7S1FJF8</accession>
<evidence type="ECO:0000256" key="3">
    <source>
        <dbReference type="ARBA" id="ARBA00022884"/>
    </source>
</evidence>
<keyword evidence="3 6" id="KW-0694">RNA-binding</keyword>
<dbReference type="InterPro" id="IPR012677">
    <property type="entry name" value="Nucleotide-bd_a/b_plait_sf"/>
</dbReference>
<feature type="compositionally biased region" description="Basic and acidic residues" evidence="7">
    <location>
        <begin position="473"/>
        <end position="482"/>
    </location>
</feature>
<feature type="region of interest" description="Disordered" evidence="7">
    <location>
        <begin position="92"/>
        <end position="208"/>
    </location>
</feature>
<comment type="subcellular location">
    <subcellularLocation>
        <location evidence="1">Nucleus</location>
    </subcellularLocation>
</comment>
<reference evidence="9" key="1">
    <citation type="submission" date="2021-01" db="EMBL/GenBank/DDBJ databases">
        <authorList>
            <person name="Corre E."/>
            <person name="Pelletier E."/>
            <person name="Niang G."/>
            <person name="Scheremetjew M."/>
            <person name="Finn R."/>
            <person name="Kale V."/>
            <person name="Holt S."/>
            <person name="Cochrane G."/>
            <person name="Meng A."/>
            <person name="Brown T."/>
            <person name="Cohen L."/>
        </authorList>
    </citation>
    <scope>NUCLEOTIDE SEQUENCE</scope>
</reference>
<keyword evidence="5" id="KW-0539">Nucleus</keyword>
<feature type="region of interest" description="Disordered" evidence="7">
    <location>
        <begin position="439"/>
        <end position="497"/>
    </location>
</feature>
<feature type="compositionally biased region" description="Low complexity" evidence="7">
    <location>
        <begin position="17"/>
        <end position="33"/>
    </location>
</feature>
<dbReference type="SMART" id="SM00360">
    <property type="entry name" value="RRM"/>
    <property type="match status" value="1"/>
</dbReference>
<dbReference type="InterPro" id="IPR000504">
    <property type="entry name" value="RRM_dom"/>
</dbReference>
<feature type="compositionally biased region" description="Basic and acidic residues" evidence="7">
    <location>
        <begin position="288"/>
        <end position="328"/>
    </location>
</feature>
<dbReference type="GO" id="GO:0006397">
    <property type="term" value="P:mRNA processing"/>
    <property type="evidence" value="ECO:0007669"/>
    <property type="project" value="UniProtKB-KW"/>
</dbReference>
<dbReference type="Pfam" id="PF00076">
    <property type="entry name" value="RRM_1"/>
    <property type="match status" value="1"/>
</dbReference>
<dbReference type="Gene3D" id="3.30.70.330">
    <property type="match status" value="1"/>
</dbReference>
<dbReference type="PROSITE" id="PS50102">
    <property type="entry name" value="RRM"/>
    <property type="match status" value="1"/>
</dbReference>
<dbReference type="InterPro" id="IPR051106">
    <property type="entry name" value="RNA-bind/splicing_reg"/>
</dbReference>
<dbReference type="EMBL" id="HBFQ01061883">
    <property type="protein sequence ID" value="CAD8869504.1"/>
    <property type="molecule type" value="Transcribed_RNA"/>
</dbReference>
<evidence type="ECO:0000256" key="2">
    <source>
        <dbReference type="ARBA" id="ARBA00022664"/>
    </source>
</evidence>
<dbReference type="InterPro" id="IPR035979">
    <property type="entry name" value="RBD_domain_sf"/>
</dbReference>
<dbReference type="PANTHER" id="PTHR48028">
    <property type="entry name" value="GLYCINE-RICH RNA-BINDING PROTEIN RZ1A"/>
    <property type="match status" value="1"/>
</dbReference>
<dbReference type="GO" id="GO:0008380">
    <property type="term" value="P:RNA splicing"/>
    <property type="evidence" value="ECO:0007669"/>
    <property type="project" value="UniProtKB-KW"/>
</dbReference>
<dbReference type="GO" id="GO:0003723">
    <property type="term" value="F:RNA binding"/>
    <property type="evidence" value="ECO:0007669"/>
    <property type="project" value="UniProtKB-UniRule"/>
</dbReference>
<dbReference type="SUPFAM" id="SSF54928">
    <property type="entry name" value="RNA-binding domain, RBD"/>
    <property type="match status" value="1"/>
</dbReference>
<feature type="compositionally biased region" description="Low complexity" evidence="7">
    <location>
        <begin position="92"/>
        <end position="117"/>
    </location>
</feature>
<dbReference type="AlphaFoldDB" id="A0A7S1FJF8"/>
<evidence type="ECO:0000259" key="8">
    <source>
        <dbReference type="PROSITE" id="PS50102"/>
    </source>
</evidence>
<proteinExistence type="predicted"/>
<evidence type="ECO:0000313" key="9">
    <source>
        <dbReference type="EMBL" id="CAD8869504.1"/>
    </source>
</evidence>
<name>A0A7S1FJF8_NOCSC</name>
<evidence type="ECO:0000256" key="5">
    <source>
        <dbReference type="ARBA" id="ARBA00023242"/>
    </source>
</evidence>
<feature type="compositionally biased region" description="Low complexity" evidence="7">
    <location>
        <begin position="168"/>
        <end position="186"/>
    </location>
</feature>
<keyword evidence="4" id="KW-0508">mRNA splicing</keyword>
<feature type="region of interest" description="Disordered" evidence="7">
    <location>
        <begin position="1"/>
        <end position="80"/>
    </location>
</feature>
<feature type="region of interest" description="Disordered" evidence="7">
    <location>
        <begin position="288"/>
        <end position="347"/>
    </location>
</feature>
<feature type="domain" description="RRM" evidence="8">
    <location>
        <begin position="211"/>
        <end position="289"/>
    </location>
</feature>
<protein>
    <recommendedName>
        <fullName evidence="8">RRM domain-containing protein</fullName>
    </recommendedName>
</protein>
<feature type="compositionally biased region" description="Basic and acidic residues" evidence="7">
    <location>
        <begin position="187"/>
        <end position="208"/>
    </location>
</feature>
<evidence type="ECO:0000256" key="4">
    <source>
        <dbReference type="ARBA" id="ARBA00023187"/>
    </source>
</evidence>
<feature type="compositionally biased region" description="Low complexity" evidence="7">
    <location>
        <begin position="439"/>
        <end position="452"/>
    </location>
</feature>
<dbReference type="PANTHER" id="PTHR48028:SF4">
    <property type="entry name" value="SC35-LIKE SPLICING FACTOR"/>
    <property type="match status" value="1"/>
</dbReference>